<evidence type="ECO:0000256" key="1">
    <source>
        <dbReference type="SAM" id="Phobius"/>
    </source>
</evidence>
<feature type="transmembrane region" description="Helical" evidence="1">
    <location>
        <begin position="67"/>
        <end position="87"/>
    </location>
</feature>
<keyword evidence="1" id="KW-0812">Transmembrane</keyword>
<keyword evidence="1" id="KW-0472">Membrane</keyword>
<keyword evidence="1" id="KW-1133">Transmembrane helix</keyword>
<comment type="caution">
    <text evidence="2">The sequence shown here is derived from an EMBL/GenBank/DDBJ whole genome shotgun (WGS) entry which is preliminary data.</text>
</comment>
<reference evidence="2" key="1">
    <citation type="submission" date="2023-10" db="EMBL/GenBank/DDBJ databases">
        <authorList>
            <person name="Chen Y."/>
            <person name="Shah S."/>
            <person name="Dougan E. K."/>
            <person name="Thang M."/>
            <person name="Chan C."/>
        </authorList>
    </citation>
    <scope>NUCLEOTIDE SEQUENCE [LARGE SCALE GENOMIC DNA]</scope>
</reference>
<evidence type="ECO:0008006" key="4">
    <source>
        <dbReference type="Google" id="ProtNLM"/>
    </source>
</evidence>
<dbReference type="Proteomes" id="UP001189429">
    <property type="component" value="Unassembled WGS sequence"/>
</dbReference>
<feature type="transmembrane region" description="Helical" evidence="1">
    <location>
        <begin position="245"/>
        <end position="268"/>
    </location>
</feature>
<accession>A0ABN9Q2W4</accession>
<evidence type="ECO:0000313" key="2">
    <source>
        <dbReference type="EMBL" id="CAK0798544.1"/>
    </source>
</evidence>
<evidence type="ECO:0000313" key="3">
    <source>
        <dbReference type="Proteomes" id="UP001189429"/>
    </source>
</evidence>
<feature type="transmembrane region" description="Helical" evidence="1">
    <location>
        <begin position="274"/>
        <end position="295"/>
    </location>
</feature>
<keyword evidence="3" id="KW-1185">Reference proteome</keyword>
<proteinExistence type="predicted"/>
<sequence>MEFCAWFGYAAKDLFTYNRENFQFDQGQRIDREVLRLQMQIKRFDLFREDIRDLVELTVGKMEMYHLVGALFLEFTILLYCQGRILFATPPFISGLFYLSVATAFLYLVLAVWLSMHASICSQSFGTRLLTRYVRLPIPSEAQLGTLNARLTDFERQGAQALRVPLVGGRQNWMQRQGLATVNENGGPPQQSDAQGGGAGAELLGRGEAALGDSEKGLLEHARRRPGKHVQLFRKLQTKWQCYDAYARVAMSLGVNQILFSIVFFLVITTNVQYCAPFVCFALCVPFQATVIAITRLDIVQVTNPSLVALFALQIIATMIPAVCLFFAEYTTITTVEEGITVQAFAIVANQLGRASGEADQPDQTKYHAAISMSIQTLQQQHEHNPDFRLNVEMTDQHIDNVTNDSTATTLTSTTAHPYVNISQWRFTILGPSWPEVLPMTTALPIRTTG</sequence>
<feature type="transmembrane region" description="Helical" evidence="1">
    <location>
        <begin position="307"/>
        <end position="328"/>
    </location>
</feature>
<organism evidence="2 3">
    <name type="scientific">Prorocentrum cordatum</name>
    <dbReference type="NCBI Taxonomy" id="2364126"/>
    <lineage>
        <taxon>Eukaryota</taxon>
        <taxon>Sar</taxon>
        <taxon>Alveolata</taxon>
        <taxon>Dinophyceae</taxon>
        <taxon>Prorocentrales</taxon>
        <taxon>Prorocentraceae</taxon>
        <taxon>Prorocentrum</taxon>
    </lineage>
</organism>
<name>A0ABN9Q2W4_9DINO</name>
<feature type="transmembrane region" description="Helical" evidence="1">
    <location>
        <begin position="93"/>
        <end position="114"/>
    </location>
</feature>
<gene>
    <name evidence="2" type="ORF">PCOR1329_LOCUS7266</name>
</gene>
<dbReference type="EMBL" id="CAUYUJ010001969">
    <property type="protein sequence ID" value="CAK0798544.1"/>
    <property type="molecule type" value="Genomic_DNA"/>
</dbReference>
<protein>
    <recommendedName>
        <fullName evidence="4">Autophagy-related protein 9</fullName>
    </recommendedName>
</protein>